<dbReference type="AlphaFoldDB" id="A0A6N2RWF4"/>
<evidence type="ECO:0000313" key="1">
    <source>
        <dbReference type="EMBL" id="VYS84964.1"/>
    </source>
</evidence>
<sequence>MSLNLATSGINDGCYFFWRNRTAIQPLVNRWLTNAADLSETLLAANDFQSTLNNFVHGFYLSGY</sequence>
<organism evidence="1">
    <name type="scientific">Citrobacter amalonaticus</name>
    <dbReference type="NCBI Taxonomy" id="35703"/>
    <lineage>
        <taxon>Bacteria</taxon>
        <taxon>Pseudomonadati</taxon>
        <taxon>Pseudomonadota</taxon>
        <taxon>Gammaproteobacteria</taxon>
        <taxon>Enterobacterales</taxon>
        <taxon>Enterobacteriaceae</taxon>
        <taxon>Citrobacter</taxon>
    </lineage>
</organism>
<proteinExistence type="predicted"/>
<gene>
    <name evidence="1" type="ORF">CALFYP1_01811</name>
</gene>
<name>A0A6N2RWF4_CITAM</name>
<reference evidence="1" key="1">
    <citation type="submission" date="2019-11" db="EMBL/GenBank/DDBJ databases">
        <authorList>
            <person name="Feng L."/>
        </authorList>
    </citation>
    <scope>NUCLEOTIDE SEQUENCE</scope>
    <source>
        <strain evidence="1">CAmalonaticusLFYP1</strain>
    </source>
</reference>
<protein>
    <submittedName>
        <fullName evidence="1">Uncharacterized protein</fullName>
    </submittedName>
</protein>
<dbReference type="EMBL" id="CACRTI010000002">
    <property type="protein sequence ID" value="VYS84964.1"/>
    <property type="molecule type" value="Genomic_DNA"/>
</dbReference>
<accession>A0A6N2RWF4</accession>